<dbReference type="AlphaFoldDB" id="A0A484I882"/>
<evidence type="ECO:0000313" key="2">
    <source>
        <dbReference type="Proteomes" id="UP000294299"/>
    </source>
</evidence>
<dbReference type="KEGG" id="nfn:NFRAN_0631"/>
<evidence type="ECO:0000313" key="1">
    <source>
        <dbReference type="EMBL" id="VFJ12953.1"/>
    </source>
</evidence>
<dbReference type="Proteomes" id="UP000294299">
    <property type="component" value="Chromosome NFRAN"/>
</dbReference>
<name>A0A484I882_9ARCH</name>
<gene>
    <name evidence="1" type="ORF">NFRAN_0631</name>
</gene>
<organism evidence="1 2">
    <name type="scientific">Candidatus Nitrosocosmicus franklandianus</name>
    <dbReference type="NCBI Taxonomy" id="1798806"/>
    <lineage>
        <taxon>Archaea</taxon>
        <taxon>Nitrososphaerota</taxon>
        <taxon>Nitrososphaeria</taxon>
        <taxon>Nitrososphaerales</taxon>
        <taxon>Nitrososphaeraceae</taxon>
        <taxon>Candidatus Nitrosocosmicus</taxon>
    </lineage>
</organism>
<sequence>MLVIQYKRIDKKKNNIYIVKKYSSNNFDKHRYYFTYICY</sequence>
<reference evidence="1 2" key="1">
    <citation type="submission" date="2019-02" db="EMBL/GenBank/DDBJ databases">
        <authorList>
            <person name="Lehtovirta-Morley E L."/>
        </authorList>
    </citation>
    <scope>NUCLEOTIDE SEQUENCE [LARGE SCALE GENOMIC DNA]</scope>
    <source>
        <strain evidence="1">NFRAN1</strain>
    </source>
</reference>
<proteinExistence type="predicted"/>
<accession>A0A484I882</accession>
<keyword evidence="2" id="KW-1185">Reference proteome</keyword>
<protein>
    <submittedName>
        <fullName evidence="1">Uncharacterized protein</fullName>
    </submittedName>
</protein>
<dbReference type="EMBL" id="LR216287">
    <property type="protein sequence ID" value="VFJ12953.1"/>
    <property type="molecule type" value="Genomic_DNA"/>
</dbReference>